<evidence type="ECO:0000313" key="1">
    <source>
        <dbReference type="EMBL" id="KAF4037926.1"/>
    </source>
</evidence>
<gene>
    <name evidence="1" type="ORF">GN244_ATG09941</name>
</gene>
<name>A0A833WUK4_PHYIN</name>
<accession>A0A833WUK4</accession>
<protein>
    <submittedName>
        <fullName evidence="1">Uncharacterized protein</fullName>
    </submittedName>
</protein>
<evidence type="ECO:0000313" key="2">
    <source>
        <dbReference type="Proteomes" id="UP000602510"/>
    </source>
</evidence>
<dbReference type="AlphaFoldDB" id="A0A833WUK4"/>
<comment type="caution">
    <text evidence="1">The sequence shown here is derived from an EMBL/GenBank/DDBJ whole genome shotgun (WGS) entry which is preliminary data.</text>
</comment>
<organism evidence="1 2">
    <name type="scientific">Phytophthora infestans</name>
    <name type="common">Potato late blight agent</name>
    <name type="synonym">Botrytis infestans</name>
    <dbReference type="NCBI Taxonomy" id="4787"/>
    <lineage>
        <taxon>Eukaryota</taxon>
        <taxon>Sar</taxon>
        <taxon>Stramenopiles</taxon>
        <taxon>Oomycota</taxon>
        <taxon>Peronosporomycetes</taxon>
        <taxon>Peronosporales</taxon>
        <taxon>Peronosporaceae</taxon>
        <taxon>Phytophthora</taxon>
    </lineage>
</organism>
<keyword evidence="2" id="KW-1185">Reference proteome</keyword>
<dbReference type="EMBL" id="WSZM01000225">
    <property type="protein sequence ID" value="KAF4037926.1"/>
    <property type="molecule type" value="Genomic_DNA"/>
</dbReference>
<proteinExistence type="predicted"/>
<sequence>MLNGLHRIYKDVCELVEAMSVAASTNWAELWTDDIQTQEIVLTATVSDSAMVFNELQDAQSQVEALLVLTVELEQREACQRGENVDN</sequence>
<dbReference type="Proteomes" id="UP000602510">
    <property type="component" value="Unassembled WGS sequence"/>
</dbReference>
<reference evidence="1" key="1">
    <citation type="submission" date="2020-04" db="EMBL/GenBank/DDBJ databases">
        <title>Hybrid Assembly of Korean Phytophthora infestans isolates.</title>
        <authorList>
            <person name="Prokchorchik M."/>
            <person name="Lee Y."/>
            <person name="Seo J."/>
            <person name="Cho J.-H."/>
            <person name="Park Y.-E."/>
            <person name="Jang D.-C."/>
            <person name="Im J.-S."/>
            <person name="Choi J.-G."/>
            <person name="Park H.-J."/>
            <person name="Lee G.-B."/>
            <person name="Lee Y.-G."/>
            <person name="Hong S.-Y."/>
            <person name="Cho K."/>
            <person name="Sohn K.H."/>
        </authorList>
    </citation>
    <scope>NUCLEOTIDE SEQUENCE</scope>
    <source>
        <strain evidence="1">KR_1_A1</strain>
    </source>
</reference>